<feature type="transmembrane region" description="Helical" evidence="1">
    <location>
        <begin position="181"/>
        <end position="203"/>
    </location>
</feature>
<dbReference type="AlphaFoldDB" id="A0A1E5WHW6"/>
<dbReference type="PANTHER" id="PTHR46610:SF14">
    <property type="entry name" value="OS06G0146800 PROTEIN"/>
    <property type="match status" value="1"/>
</dbReference>
<evidence type="ECO:0000313" key="2">
    <source>
        <dbReference type="EMBL" id="OEL36995.1"/>
    </source>
</evidence>
<keyword evidence="1" id="KW-0472">Membrane</keyword>
<dbReference type="OrthoDB" id="689180at2759"/>
<dbReference type="EMBL" id="LWDX02007093">
    <property type="protein sequence ID" value="OEL36995.1"/>
    <property type="molecule type" value="Genomic_DNA"/>
</dbReference>
<feature type="transmembrane region" description="Helical" evidence="1">
    <location>
        <begin position="108"/>
        <end position="136"/>
    </location>
</feature>
<evidence type="ECO:0000313" key="3">
    <source>
        <dbReference type="Proteomes" id="UP000095767"/>
    </source>
</evidence>
<name>A0A1E5WHW6_9POAL</name>
<comment type="caution">
    <text evidence="2">The sequence shown here is derived from an EMBL/GenBank/DDBJ whole genome shotgun (WGS) entry which is preliminary data.</text>
</comment>
<feature type="transmembrane region" description="Helical" evidence="1">
    <location>
        <begin position="34"/>
        <end position="55"/>
    </location>
</feature>
<protein>
    <submittedName>
        <fullName evidence="2">Uncharacterized protein</fullName>
    </submittedName>
</protein>
<feature type="transmembrane region" description="Helical" evidence="1">
    <location>
        <begin position="67"/>
        <end position="88"/>
    </location>
</feature>
<sequence>MNFDRHGFLTKLGFATLTCNSALAIYRSREDPSSVAFVAGAYVSIALLFHFLRRFERGEGDRGRTKAAVWLLTTLLTAMFASRVAPLMPPAVGVLVYLMAAGTAGAGFWAAAGDGVASVAFVVASYVTLLLLLACLRAYERTPPGEAAGSRRGRIRGAVWSLSTLLTVMFAWRVAGVMLPFWPAALLVWALAAVTTIGGYVAMFHRP</sequence>
<dbReference type="InterPro" id="IPR045501">
    <property type="entry name" value="DUF6490"/>
</dbReference>
<keyword evidence="1" id="KW-1133">Transmembrane helix</keyword>
<proteinExistence type="predicted"/>
<dbReference type="Proteomes" id="UP000095767">
    <property type="component" value="Unassembled WGS sequence"/>
</dbReference>
<keyword evidence="3" id="KW-1185">Reference proteome</keyword>
<reference evidence="2 3" key="1">
    <citation type="submission" date="2016-09" db="EMBL/GenBank/DDBJ databases">
        <title>The draft genome of Dichanthelium oligosanthes: A C3 panicoid grass species.</title>
        <authorList>
            <person name="Studer A.J."/>
            <person name="Schnable J.C."/>
            <person name="Brutnell T.P."/>
        </authorList>
    </citation>
    <scope>NUCLEOTIDE SEQUENCE [LARGE SCALE GENOMIC DNA]</scope>
    <source>
        <strain evidence="3">cv. Kellogg 1175</strain>
        <tissue evidence="2">Leaf</tissue>
    </source>
</reference>
<dbReference type="PANTHER" id="PTHR46610">
    <property type="entry name" value="OS05G0181300 PROTEIN"/>
    <property type="match status" value="1"/>
</dbReference>
<gene>
    <name evidence="2" type="ORF">BAE44_0001985</name>
</gene>
<feature type="transmembrane region" description="Helical" evidence="1">
    <location>
        <begin position="157"/>
        <end position="175"/>
    </location>
</feature>
<organism evidence="2 3">
    <name type="scientific">Dichanthelium oligosanthes</name>
    <dbReference type="NCBI Taxonomy" id="888268"/>
    <lineage>
        <taxon>Eukaryota</taxon>
        <taxon>Viridiplantae</taxon>
        <taxon>Streptophyta</taxon>
        <taxon>Embryophyta</taxon>
        <taxon>Tracheophyta</taxon>
        <taxon>Spermatophyta</taxon>
        <taxon>Magnoliopsida</taxon>
        <taxon>Liliopsida</taxon>
        <taxon>Poales</taxon>
        <taxon>Poaceae</taxon>
        <taxon>PACMAD clade</taxon>
        <taxon>Panicoideae</taxon>
        <taxon>Panicodae</taxon>
        <taxon>Paniceae</taxon>
        <taxon>Dichantheliinae</taxon>
        <taxon>Dichanthelium</taxon>
    </lineage>
</organism>
<evidence type="ECO:0000256" key="1">
    <source>
        <dbReference type="SAM" id="Phobius"/>
    </source>
</evidence>
<keyword evidence="1" id="KW-0812">Transmembrane</keyword>
<accession>A0A1E5WHW6</accession>
<dbReference type="Pfam" id="PF20100">
    <property type="entry name" value="DUF6490"/>
    <property type="match status" value="1"/>
</dbReference>